<protein>
    <submittedName>
        <fullName evidence="7 8">Beadex</fullName>
    </submittedName>
</protein>
<reference evidence="8" key="2">
    <citation type="submission" date="2020-05" db="UniProtKB">
        <authorList>
            <consortium name="EnsemblMetazoa"/>
        </authorList>
    </citation>
    <scope>IDENTIFICATION</scope>
</reference>
<organism evidence="7">
    <name type="scientific">Anopheles sinensis</name>
    <name type="common">Mosquito</name>
    <dbReference type="NCBI Taxonomy" id="74873"/>
    <lineage>
        <taxon>Eukaryota</taxon>
        <taxon>Metazoa</taxon>
        <taxon>Ecdysozoa</taxon>
        <taxon>Arthropoda</taxon>
        <taxon>Hexapoda</taxon>
        <taxon>Insecta</taxon>
        <taxon>Pterygota</taxon>
        <taxon>Neoptera</taxon>
        <taxon>Endopterygota</taxon>
        <taxon>Diptera</taxon>
        <taxon>Nematocera</taxon>
        <taxon>Culicoidea</taxon>
        <taxon>Culicidae</taxon>
        <taxon>Anophelinae</taxon>
        <taxon>Anopheles</taxon>
    </lineage>
</organism>
<keyword evidence="1 5" id="KW-0479">Metal-binding</keyword>
<keyword evidence="4 5" id="KW-0440">LIM domain</keyword>
<dbReference type="PANTHER" id="PTHR45787:SF12">
    <property type="entry name" value="BEADEX, ISOFORM D"/>
    <property type="match status" value="1"/>
</dbReference>
<dbReference type="InterPro" id="IPR001781">
    <property type="entry name" value="Znf_LIM"/>
</dbReference>
<evidence type="ECO:0000256" key="2">
    <source>
        <dbReference type="ARBA" id="ARBA00022737"/>
    </source>
</evidence>
<evidence type="ECO:0000256" key="5">
    <source>
        <dbReference type="PROSITE-ProRule" id="PRU00125"/>
    </source>
</evidence>
<dbReference type="AlphaFoldDB" id="A0A084VFQ5"/>
<feature type="domain" description="LIM zinc-binding" evidence="6">
    <location>
        <begin position="32"/>
        <end position="99"/>
    </location>
</feature>
<keyword evidence="3 5" id="KW-0862">Zinc</keyword>
<dbReference type="Pfam" id="PF00412">
    <property type="entry name" value="LIM"/>
    <property type="match status" value="2"/>
</dbReference>
<evidence type="ECO:0000256" key="4">
    <source>
        <dbReference type="ARBA" id="ARBA00023038"/>
    </source>
</evidence>
<dbReference type="SMART" id="SM00132">
    <property type="entry name" value="LIM"/>
    <property type="match status" value="2"/>
</dbReference>
<dbReference type="Gene3D" id="2.10.110.10">
    <property type="entry name" value="Cysteine Rich Protein"/>
    <property type="match status" value="2"/>
</dbReference>
<dbReference type="GO" id="GO:0045944">
    <property type="term" value="P:positive regulation of transcription by RNA polymerase II"/>
    <property type="evidence" value="ECO:0007669"/>
    <property type="project" value="TreeGrafter"/>
</dbReference>
<dbReference type="GO" id="GO:0003713">
    <property type="term" value="F:transcription coactivator activity"/>
    <property type="evidence" value="ECO:0007669"/>
    <property type="project" value="TreeGrafter"/>
</dbReference>
<sequence>MDVTKPEPPSVTAGMGGGGTSTAMALNGLVPTVSAGQQQQSQQQQQAPLGPGPALDLLWHEDCLKCGCCDCRLGEVGSTLYTKGNLMLCKRDYLRLFGNTGFCAACNKVIPAFEMVMRARNNVYHLECFACQQCNHR</sequence>
<dbReference type="PROSITE" id="PS50023">
    <property type="entry name" value="LIM_DOMAIN_2"/>
    <property type="match status" value="2"/>
</dbReference>
<dbReference type="Proteomes" id="UP000030765">
    <property type="component" value="Unassembled WGS sequence"/>
</dbReference>
<dbReference type="SUPFAM" id="SSF57716">
    <property type="entry name" value="Glucocorticoid receptor-like (DNA-binding domain)"/>
    <property type="match status" value="2"/>
</dbReference>
<evidence type="ECO:0000313" key="8">
    <source>
        <dbReference type="EnsemblMetazoa" id="ASIC003960-PA"/>
    </source>
</evidence>
<dbReference type="GO" id="GO:0046872">
    <property type="term" value="F:metal ion binding"/>
    <property type="evidence" value="ECO:0007669"/>
    <property type="project" value="UniProtKB-KW"/>
</dbReference>
<dbReference type="VEuPathDB" id="VectorBase:ASIS014834"/>
<gene>
    <name evidence="7" type="ORF">ZHAS_00003960</name>
</gene>
<evidence type="ECO:0000259" key="6">
    <source>
        <dbReference type="PROSITE" id="PS50023"/>
    </source>
</evidence>
<dbReference type="GO" id="GO:0005634">
    <property type="term" value="C:nucleus"/>
    <property type="evidence" value="ECO:0007669"/>
    <property type="project" value="TreeGrafter"/>
</dbReference>
<keyword evidence="2" id="KW-0677">Repeat</keyword>
<dbReference type="EMBL" id="ATLV01012457">
    <property type="status" value="NOT_ANNOTATED_CDS"/>
    <property type="molecule type" value="Genomic_DNA"/>
</dbReference>
<name>A0A084VFQ5_ANOSI</name>
<dbReference type="PANTHER" id="PTHR45787">
    <property type="entry name" value="LD11652P"/>
    <property type="match status" value="1"/>
</dbReference>
<dbReference type="OMA" id="QNTVLCE"/>
<proteinExistence type="predicted"/>
<evidence type="ECO:0000313" key="9">
    <source>
        <dbReference type="Proteomes" id="UP000030765"/>
    </source>
</evidence>
<evidence type="ECO:0000313" key="7">
    <source>
        <dbReference type="EMBL" id="KFB36799.1"/>
    </source>
</evidence>
<dbReference type="VEuPathDB" id="VectorBase:ASIC003960"/>
<accession>A0A084VFQ5</accession>
<evidence type="ECO:0000256" key="3">
    <source>
        <dbReference type="ARBA" id="ARBA00022833"/>
    </source>
</evidence>
<dbReference type="InterPro" id="IPR050945">
    <property type="entry name" value="LMO_RBTN_TF"/>
</dbReference>
<feature type="domain" description="LIM zinc-binding" evidence="6">
    <location>
        <begin position="101"/>
        <end position="137"/>
    </location>
</feature>
<dbReference type="STRING" id="74873.A0A084VFQ5"/>
<dbReference type="OrthoDB" id="6352355at2759"/>
<reference evidence="7 9" key="1">
    <citation type="journal article" date="2014" name="BMC Genomics">
        <title>Genome sequence of Anopheles sinensis provides insight into genetics basis of mosquito competence for malaria parasites.</title>
        <authorList>
            <person name="Zhou D."/>
            <person name="Zhang D."/>
            <person name="Ding G."/>
            <person name="Shi L."/>
            <person name="Hou Q."/>
            <person name="Ye Y."/>
            <person name="Xu Y."/>
            <person name="Zhou H."/>
            <person name="Xiong C."/>
            <person name="Li S."/>
            <person name="Yu J."/>
            <person name="Hong S."/>
            <person name="Yu X."/>
            <person name="Zou P."/>
            <person name="Chen C."/>
            <person name="Chang X."/>
            <person name="Wang W."/>
            <person name="Lv Y."/>
            <person name="Sun Y."/>
            <person name="Ma L."/>
            <person name="Shen B."/>
            <person name="Zhu C."/>
        </authorList>
    </citation>
    <scope>NUCLEOTIDE SEQUENCE [LARGE SCALE GENOMIC DNA]</scope>
</reference>
<dbReference type="EnsemblMetazoa" id="ASIC003960-RA">
    <property type="protein sequence ID" value="ASIC003960-PA"/>
    <property type="gene ID" value="ASIC003960"/>
</dbReference>
<dbReference type="EMBL" id="KE524793">
    <property type="protein sequence ID" value="KFB36799.1"/>
    <property type="molecule type" value="Genomic_DNA"/>
</dbReference>
<dbReference type="GO" id="GO:0140297">
    <property type="term" value="F:DNA-binding transcription factor binding"/>
    <property type="evidence" value="ECO:0007669"/>
    <property type="project" value="TreeGrafter"/>
</dbReference>
<evidence type="ECO:0000256" key="1">
    <source>
        <dbReference type="ARBA" id="ARBA00022723"/>
    </source>
</evidence>
<keyword evidence="9" id="KW-1185">Reference proteome</keyword>